<dbReference type="PANTHER" id="PTHR31956">
    <property type="entry name" value="NON-SPECIFIC PHOSPHOLIPASE C4-RELATED"/>
    <property type="match status" value="1"/>
</dbReference>
<sequence length="629" mass="70706">MTTIISIIDAVNDTTLNVKNSVHPDLNKKYWTNKSSLVPSFQRPINVLEFNRNEGITDDHTWTFKSSFTIDGVDILLQEKITGTFFGSKMLQCMTVGEETTEFIDTGKPKTIQFKGKSGASYSISWMLFLNVGGVYDNIQYTLKVTTPAYKPITPVMEQIDTVVYLMLENRSLDNVLGWLYKDDVPAVVYPPESDAKFDGIPADAKNYYKTKSYRPQHGTAGFSQPLRVPNYDPNEALPSIKKQLYADAYGTVSTSWSSQPLMTGFAWDFAAFYDEPGEVMGAYSEDQLPVLYGLAKNFAVSDRWFSSVPTQTDPNRAFSICGTSLGAEINDDINDKTYANTNTIFNVLGSKGKTLGMYWQSTNWLGTGEPIFSYKPFSSYYFPEMKHAPNFSEEKYPVFLNLLKEGKAPNFCFLEPHWGGGKGEFILQGNDYHPPTWVGPAENFINELYNALISSPQWSKMLFVLTFDEHGGTYDHTPPPTCKRPDEHEGNSGFTFERLGVRVPMILISPYITAGTVFRAPKDSQYDFDHTSFIATMLKWAGVDPKSANLGARVAHAPTFEGVLSNTPRNDIPKFKIPEDYVNQGRELPQGLKQHKNPLDVRVFREILDTSTNHEEILEKLNALAGQE</sequence>
<dbReference type="Proteomes" id="UP001203423">
    <property type="component" value="Unassembled WGS sequence"/>
</dbReference>
<dbReference type="InterPro" id="IPR007312">
    <property type="entry name" value="Phosphoesterase"/>
</dbReference>
<proteinExistence type="predicted"/>
<evidence type="ECO:0008006" key="4">
    <source>
        <dbReference type="Google" id="ProtNLM"/>
    </source>
</evidence>
<name>A0ABT0LJ05_9GAMM</name>
<dbReference type="PANTHER" id="PTHR31956:SF1">
    <property type="entry name" value="NON-SPECIFIC PHOSPHOLIPASE C1"/>
    <property type="match status" value="1"/>
</dbReference>
<organism evidence="2 3">
    <name type="scientific">Shewanella surugensis</name>
    <dbReference type="NCBI Taxonomy" id="212020"/>
    <lineage>
        <taxon>Bacteria</taxon>
        <taxon>Pseudomonadati</taxon>
        <taxon>Pseudomonadota</taxon>
        <taxon>Gammaproteobacteria</taxon>
        <taxon>Alteromonadales</taxon>
        <taxon>Shewanellaceae</taxon>
        <taxon>Shewanella</taxon>
    </lineage>
</organism>
<gene>
    <name evidence="2" type="ORF">L2764_25270</name>
</gene>
<dbReference type="InterPro" id="IPR017850">
    <property type="entry name" value="Alkaline_phosphatase_core_sf"/>
</dbReference>
<evidence type="ECO:0000256" key="1">
    <source>
        <dbReference type="ARBA" id="ARBA00022801"/>
    </source>
</evidence>
<evidence type="ECO:0000313" key="2">
    <source>
        <dbReference type="EMBL" id="MCL1127693.1"/>
    </source>
</evidence>
<evidence type="ECO:0000313" key="3">
    <source>
        <dbReference type="Proteomes" id="UP001203423"/>
    </source>
</evidence>
<keyword evidence="1" id="KW-0378">Hydrolase</keyword>
<dbReference type="Pfam" id="PF04185">
    <property type="entry name" value="Phosphoesterase"/>
    <property type="match status" value="1"/>
</dbReference>
<keyword evidence="3" id="KW-1185">Reference proteome</keyword>
<comment type="caution">
    <text evidence="2">The sequence shown here is derived from an EMBL/GenBank/DDBJ whole genome shotgun (WGS) entry which is preliminary data.</text>
</comment>
<dbReference type="Gene3D" id="3.40.720.10">
    <property type="entry name" value="Alkaline Phosphatase, subunit A"/>
    <property type="match status" value="2"/>
</dbReference>
<dbReference type="RefSeq" id="WP_248943130.1">
    <property type="nucleotide sequence ID" value="NZ_JAKIKS010000194.1"/>
</dbReference>
<accession>A0ABT0LJ05</accession>
<dbReference type="SUPFAM" id="SSF53649">
    <property type="entry name" value="Alkaline phosphatase-like"/>
    <property type="match status" value="1"/>
</dbReference>
<reference evidence="2 3" key="1">
    <citation type="submission" date="2022-01" db="EMBL/GenBank/DDBJ databases">
        <title>Whole genome-based taxonomy of the Shewanellaceae.</title>
        <authorList>
            <person name="Martin-Rodriguez A.J."/>
        </authorList>
    </citation>
    <scope>NUCLEOTIDE SEQUENCE [LARGE SCALE GENOMIC DNA]</scope>
    <source>
        <strain evidence="2 3">DSM 17177</strain>
    </source>
</reference>
<protein>
    <recommendedName>
        <fullName evidence="4">Phosphoesterase</fullName>
    </recommendedName>
</protein>
<dbReference type="EMBL" id="JAKIKS010000194">
    <property type="protein sequence ID" value="MCL1127693.1"/>
    <property type="molecule type" value="Genomic_DNA"/>
</dbReference>